<dbReference type="Proteomes" id="UP000050902">
    <property type="component" value="Unassembled WGS sequence"/>
</dbReference>
<dbReference type="RefSeq" id="WP_055764795.1">
    <property type="nucleotide sequence ID" value="NZ_LDJG01000011.1"/>
</dbReference>
<comment type="caution">
    <text evidence="2">The sequence shown here is derived from an EMBL/GenBank/DDBJ whole genome shotgun (WGS) entry which is preliminary data.</text>
</comment>
<sequence length="69" mass="7677">MAFLVFGLYTAFCFWVVFTDGADTLEGWKSFFLFDWFAASLSAQELRFYVGISWLASLAALLFATLGGA</sequence>
<proteinExistence type="predicted"/>
<evidence type="ECO:0008006" key="4">
    <source>
        <dbReference type="Google" id="ProtNLM"/>
    </source>
</evidence>
<evidence type="ECO:0000313" key="2">
    <source>
        <dbReference type="EMBL" id="KRG57664.1"/>
    </source>
</evidence>
<organism evidence="2 3">
    <name type="scientific">Stenotrophomonas nitritireducens</name>
    <dbReference type="NCBI Taxonomy" id="83617"/>
    <lineage>
        <taxon>Bacteria</taxon>
        <taxon>Pseudomonadati</taxon>
        <taxon>Pseudomonadota</taxon>
        <taxon>Gammaproteobacteria</taxon>
        <taxon>Lysobacterales</taxon>
        <taxon>Lysobacteraceae</taxon>
        <taxon>Stenotrophomonas</taxon>
    </lineage>
</organism>
<keyword evidence="1" id="KW-0472">Membrane</keyword>
<accession>A0ABR5NKB1</accession>
<keyword evidence="1" id="KW-0812">Transmembrane</keyword>
<evidence type="ECO:0000313" key="3">
    <source>
        <dbReference type="Proteomes" id="UP000050902"/>
    </source>
</evidence>
<feature type="transmembrane region" description="Helical" evidence="1">
    <location>
        <begin position="46"/>
        <end position="66"/>
    </location>
</feature>
<protein>
    <recommendedName>
        <fullName evidence="4">Iron ABC transporter permease</fullName>
    </recommendedName>
</protein>
<dbReference type="EMBL" id="LDJG01000011">
    <property type="protein sequence ID" value="KRG57664.1"/>
    <property type="molecule type" value="Genomic_DNA"/>
</dbReference>
<reference evidence="2 3" key="1">
    <citation type="submission" date="2015-05" db="EMBL/GenBank/DDBJ databases">
        <title>Genome sequencing and analysis of members of genus Stenotrophomonas.</title>
        <authorList>
            <person name="Patil P.P."/>
            <person name="Midha S."/>
            <person name="Patil P.B."/>
        </authorList>
    </citation>
    <scope>NUCLEOTIDE SEQUENCE [LARGE SCALE GENOMIC DNA]</scope>
    <source>
        <strain evidence="2 3">DSM 12575</strain>
    </source>
</reference>
<name>A0ABR5NKB1_9GAMM</name>
<keyword evidence="1" id="KW-1133">Transmembrane helix</keyword>
<gene>
    <name evidence="2" type="ORF">ABB22_08255</name>
</gene>
<evidence type="ECO:0000256" key="1">
    <source>
        <dbReference type="SAM" id="Phobius"/>
    </source>
</evidence>
<keyword evidence="3" id="KW-1185">Reference proteome</keyword>